<gene>
    <name evidence="3" type="ORF">METZ01_LOCUS354128</name>
</gene>
<feature type="transmembrane region" description="Helical" evidence="1">
    <location>
        <begin position="69"/>
        <end position="88"/>
    </location>
</feature>
<dbReference type="PANTHER" id="PTHR22911">
    <property type="entry name" value="ACYL-MALONYL CONDENSING ENZYME-RELATED"/>
    <property type="match status" value="1"/>
</dbReference>
<feature type="transmembrane region" description="Helical" evidence="1">
    <location>
        <begin position="209"/>
        <end position="229"/>
    </location>
</feature>
<feature type="transmembrane region" description="Helical" evidence="1">
    <location>
        <begin position="38"/>
        <end position="57"/>
    </location>
</feature>
<organism evidence="3">
    <name type="scientific">marine metagenome</name>
    <dbReference type="NCBI Taxonomy" id="408172"/>
    <lineage>
        <taxon>unclassified sequences</taxon>
        <taxon>metagenomes</taxon>
        <taxon>ecological metagenomes</taxon>
    </lineage>
</organism>
<dbReference type="GO" id="GO:0016020">
    <property type="term" value="C:membrane"/>
    <property type="evidence" value="ECO:0007669"/>
    <property type="project" value="InterPro"/>
</dbReference>
<sequence>MIPPDNAITYYRSATAQRDVLTVSSIPSTTPKTPSRKLGIPLVLAAGIFWSSGGLIYRLIDEATPWQVLFYRSGALWLMLCLWLVIRYRLKTKQIFFWAGLPAVIGGLCLAVAFTGFILALEFTTVANALFILAAAPFFAALLGRMVLGEQIARLTWACMMVAAAGLAVMTGGELALGRGLGEIFALMAALGFSGLAVSLRTRQGTDMLPAIFFGSLFAVLFAAVGIALTDSGLIVTPIDLAYSISMGLFQ</sequence>
<dbReference type="AlphaFoldDB" id="A0A382RUC2"/>
<feature type="non-terminal residue" evidence="3">
    <location>
        <position position="251"/>
    </location>
</feature>
<feature type="domain" description="EamA" evidence="2">
    <location>
        <begin position="38"/>
        <end position="171"/>
    </location>
</feature>
<dbReference type="InterPro" id="IPR000620">
    <property type="entry name" value="EamA_dom"/>
</dbReference>
<feature type="transmembrane region" description="Helical" evidence="1">
    <location>
        <begin position="155"/>
        <end position="178"/>
    </location>
</feature>
<dbReference type="EMBL" id="UINC01124253">
    <property type="protein sequence ID" value="SVD01274.1"/>
    <property type="molecule type" value="Genomic_DNA"/>
</dbReference>
<evidence type="ECO:0000313" key="3">
    <source>
        <dbReference type="EMBL" id="SVD01274.1"/>
    </source>
</evidence>
<dbReference type="PANTHER" id="PTHR22911:SF137">
    <property type="entry name" value="SOLUTE CARRIER FAMILY 35 MEMBER G2-RELATED"/>
    <property type="match status" value="1"/>
</dbReference>
<name>A0A382RUC2_9ZZZZ</name>
<dbReference type="SUPFAM" id="SSF103481">
    <property type="entry name" value="Multidrug resistance efflux transporter EmrE"/>
    <property type="match status" value="1"/>
</dbReference>
<proteinExistence type="predicted"/>
<evidence type="ECO:0000256" key="1">
    <source>
        <dbReference type="SAM" id="Phobius"/>
    </source>
</evidence>
<dbReference type="InterPro" id="IPR037185">
    <property type="entry name" value="EmrE-like"/>
</dbReference>
<keyword evidence="1" id="KW-0812">Transmembrane</keyword>
<keyword evidence="1" id="KW-0472">Membrane</keyword>
<keyword evidence="1" id="KW-1133">Transmembrane helix</keyword>
<accession>A0A382RUC2</accession>
<protein>
    <recommendedName>
        <fullName evidence="2">EamA domain-containing protein</fullName>
    </recommendedName>
</protein>
<evidence type="ECO:0000259" key="2">
    <source>
        <dbReference type="Pfam" id="PF00892"/>
    </source>
</evidence>
<feature type="transmembrane region" description="Helical" evidence="1">
    <location>
        <begin position="184"/>
        <end position="202"/>
    </location>
</feature>
<feature type="transmembrane region" description="Helical" evidence="1">
    <location>
        <begin position="95"/>
        <end position="120"/>
    </location>
</feature>
<feature type="transmembrane region" description="Helical" evidence="1">
    <location>
        <begin position="126"/>
        <end position="148"/>
    </location>
</feature>
<dbReference type="Pfam" id="PF00892">
    <property type="entry name" value="EamA"/>
    <property type="match status" value="1"/>
</dbReference>
<reference evidence="3" key="1">
    <citation type="submission" date="2018-05" db="EMBL/GenBank/DDBJ databases">
        <authorList>
            <person name="Lanie J.A."/>
            <person name="Ng W.-L."/>
            <person name="Kazmierczak K.M."/>
            <person name="Andrzejewski T.M."/>
            <person name="Davidsen T.M."/>
            <person name="Wayne K.J."/>
            <person name="Tettelin H."/>
            <person name="Glass J.I."/>
            <person name="Rusch D."/>
            <person name="Podicherti R."/>
            <person name="Tsui H.-C.T."/>
            <person name="Winkler M.E."/>
        </authorList>
    </citation>
    <scope>NUCLEOTIDE SEQUENCE</scope>
</reference>